<name>A0A8T2QVW5_CERRI</name>
<keyword evidence="6" id="KW-1133">Transmembrane helix</keyword>
<organism evidence="11 12">
    <name type="scientific">Ceratopteris richardii</name>
    <name type="common">Triangle waterfern</name>
    <dbReference type="NCBI Taxonomy" id="49495"/>
    <lineage>
        <taxon>Eukaryota</taxon>
        <taxon>Viridiplantae</taxon>
        <taxon>Streptophyta</taxon>
        <taxon>Embryophyta</taxon>
        <taxon>Tracheophyta</taxon>
        <taxon>Polypodiopsida</taxon>
        <taxon>Polypodiidae</taxon>
        <taxon>Polypodiales</taxon>
        <taxon>Pteridineae</taxon>
        <taxon>Pteridaceae</taxon>
        <taxon>Parkerioideae</taxon>
        <taxon>Ceratopteris</taxon>
    </lineage>
</organism>
<keyword evidence="5" id="KW-0862">Zinc</keyword>
<comment type="caution">
    <text evidence="11">The sequence shown here is derived from an EMBL/GenBank/DDBJ whole genome shotgun (WGS) entry which is preliminary data.</text>
</comment>
<keyword evidence="12" id="KW-1185">Reference proteome</keyword>
<dbReference type="EMBL" id="CM035437">
    <property type="protein sequence ID" value="KAH7287575.1"/>
    <property type="molecule type" value="Genomic_DNA"/>
</dbReference>
<dbReference type="GO" id="GO:0016020">
    <property type="term" value="C:membrane"/>
    <property type="evidence" value="ECO:0007669"/>
    <property type="project" value="UniProtKB-SubCell"/>
</dbReference>
<dbReference type="Pfam" id="PF13639">
    <property type="entry name" value="zf-RING_2"/>
    <property type="match status" value="1"/>
</dbReference>
<evidence type="ECO:0000256" key="7">
    <source>
        <dbReference type="ARBA" id="ARBA00023136"/>
    </source>
</evidence>
<evidence type="ECO:0000256" key="2">
    <source>
        <dbReference type="ARBA" id="ARBA00022692"/>
    </source>
</evidence>
<dbReference type="GO" id="GO:0008270">
    <property type="term" value="F:zinc ion binding"/>
    <property type="evidence" value="ECO:0007669"/>
    <property type="project" value="UniProtKB-KW"/>
</dbReference>
<dbReference type="SMART" id="SM00184">
    <property type="entry name" value="RING"/>
    <property type="match status" value="1"/>
</dbReference>
<evidence type="ECO:0000256" key="8">
    <source>
        <dbReference type="PROSITE-ProRule" id="PRU00175"/>
    </source>
</evidence>
<proteinExistence type="predicted"/>
<keyword evidence="3" id="KW-0479">Metal-binding</keyword>
<dbReference type="SUPFAM" id="SSF57850">
    <property type="entry name" value="RING/U-box"/>
    <property type="match status" value="1"/>
</dbReference>
<dbReference type="Gene3D" id="3.30.40.10">
    <property type="entry name" value="Zinc/RING finger domain, C3HC4 (zinc finger)"/>
    <property type="match status" value="1"/>
</dbReference>
<dbReference type="InterPro" id="IPR051653">
    <property type="entry name" value="E3_ligase_sorting_rcpt"/>
</dbReference>
<evidence type="ECO:0000313" key="12">
    <source>
        <dbReference type="Proteomes" id="UP000825935"/>
    </source>
</evidence>
<dbReference type="PROSITE" id="PS50089">
    <property type="entry name" value="ZF_RING_2"/>
    <property type="match status" value="1"/>
</dbReference>
<evidence type="ECO:0000313" key="11">
    <source>
        <dbReference type="EMBL" id="KAH7287575.1"/>
    </source>
</evidence>
<feature type="compositionally biased region" description="Polar residues" evidence="9">
    <location>
        <begin position="189"/>
        <end position="231"/>
    </location>
</feature>
<dbReference type="InterPro" id="IPR013083">
    <property type="entry name" value="Znf_RING/FYVE/PHD"/>
</dbReference>
<evidence type="ECO:0000256" key="4">
    <source>
        <dbReference type="ARBA" id="ARBA00022771"/>
    </source>
</evidence>
<evidence type="ECO:0000259" key="10">
    <source>
        <dbReference type="PROSITE" id="PS50089"/>
    </source>
</evidence>
<gene>
    <name evidence="11" type="ORF">KP509_32G063100</name>
</gene>
<dbReference type="PANTHER" id="PTHR47168">
    <property type="entry name" value="RING ZINC FINGER DOMAIN SUPERFAMILY PROTEIN-RELATED"/>
    <property type="match status" value="1"/>
</dbReference>
<dbReference type="AlphaFoldDB" id="A0A8T2QVW5"/>
<feature type="region of interest" description="Disordered" evidence="9">
    <location>
        <begin position="189"/>
        <end position="236"/>
    </location>
</feature>
<dbReference type="FunFam" id="3.30.40.10:FF:000388">
    <property type="entry name" value="Putative RING zinc finger domain superfamily protein"/>
    <property type="match status" value="1"/>
</dbReference>
<feature type="region of interest" description="Disordered" evidence="9">
    <location>
        <begin position="1"/>
        <end position="27"/>
    </location>
</feature>
<accession>A0A8T2QVW5</accession>
<dbReference type="PANTHER" id="PTHR47168:SF1">
    <property type="entry name" value="OS02G0798600 PROTEIN"/>
    <property type="match status" value="1"/>
</dbReference>
<reference evidence="11" key="1">
    <citation type="submission" date="2021-08" db="EMBL/GenBank/DDBJ databases">
        <title>WGS assembly of Ceratopteris richardii.</title>
        <authorList>
            <person name="Marchant D.B."/>
            <person name="Chen G."/>
            <person name="Jenkins J."/>
            <person name="Shu S."/>
            <person name="Leebens-Mack J."/>
            <person name="Grimwood J."/>
            <person name="Schmutz J."/>
            <person name="Soltis P."/>
            <person name="Soltis D."/>
            <person name="Chen Z.-H."/>
        </authorList>
    </citation>
    <scope>NUCLEOTIDE SEQUENCE</scope>
    <source>
        <strain evidence="11">Whitten #5841</strain>
        <tissue evidence="11">Leaf</tissue>
    </source>
</reference>
<dbReference type="Proteomes" id="UP000825935">
    <property type="component" value="Chromosome 32"/>
</dbReference>
<dbReference type="InterPro" id="IPR001841">
    <property type="entry name" value="Znf_RING"/>
</dbReference>
<evidence type="ECO:0000256" key="6">
    <source>
        <dbReference type="ARBA" id="ARBA00022989"/>
    </source>
</evidence>
<protein>
    <recommendedName>
        <fullName evidence="10">RING-type domain-containing protein</fullName>
    </recommendedName>
</protein>
<dbReference type="OrthoDB" id="8062037at2759"/>
<keyword evidence="2" id="KW-0812">Transmembrane</keyword>
<evidence type="ECO:0000256" key="9">
    <source>
        <dbReference type="SAM" id="MobiDB-lite"/>
    </source>
</evidence>
<evidence type="ECO:0000256" key="1">
    <source>
        <dbReference type="ARBA" id="ARBA00004167"/>
    </source>
</evidence>
<evidence type="ECO:0000256" key="3">
    <source>
        <dbReference type="ARBA" id="ARBA00022723"/>
    </source>
</evidence>
<evidence type="ECO:0000256" key="5">
    <source>
        <dbReference type="ARBA" id="ARBA00022833"/>
    </source>
</evidence>
<comment type="subcellular location">
    <subcellularLocation>
        <location evidence="1">Membrane</location>
        <topology evidence="1">Single-pass membrane protein</topology>
    </subcellularLocation>
</comment>
<keyword evidence="4 8" id="KW-0863">Zinc-finger</keyword>
<sequence length="554" mass="60877">MGSSNSRPQAPPVDAMERTRHSRQNRKGFLVPLLRSMGCGSSSVRRTDSPMQERLVEFEEWFNSQITSEESAGCNGRSGSDQWQTSEEALCRKDFVEQNSDSILAASAENFSQSGESSDSSIPNVQSSNISGSPCSSLLLHEHRILCEANKHAGISIRSNRSFTTSAYTDDHTTITDYLSDDLQSNQLTSESENANMSSSPGCISGKQSLSEASGVNGTFNPRSNLGTNLHGNRPDQEFSANRLEFESPVSVGYHSTMALDGSSSSSASVITNSDSLSSLQVEASDLDAQAVDISSGMSRGELSGREARRNTRRRLWDALTRASRRRRFSSSIMLANENDGVLRAFDDGWHLFDLNVDEDSSNFSHESGTFLSSTSNQWARGLRPWPQFRAHPQLTNAMEGSSGQSRHCAFGLHQNGQCCCEAFTMTQESSTRASISRIVMLAEALFEVLDEIHRRSVSLSRSSALSLVSSPAPEAVVESLAVRVYDKSETAEFVRGQSAECYICLLEYEEGDHIRVLPCCHGFHKLCVDKWLKETHRVCPLCRHNVCGDAARD</sequence>
<feature type="domain" description="RING-type" evidence="10">
    <location>
        <begin position="502"/>
        <end position="544"/>
    </location>
</feature>
<keyword evidence="7" id="KW-0472">Membrane</keyword>